<evidence type="ECO:0000256" key="1">
    <source>
        <dbReference type="SAM" id="MobiDB-lite"/>
    </source>
</evidence>
<sequence length="72" mass="7899">MRGKEDASDLGVRRAPKQPGPHLQPWHVSRLQVFPQGWKGAGTPTIFFPWASTLGVQPVTLAGGERDVRPIN</sequence>
<comment type="caution">
    <text evidence="2">The sequence shown here is derived from an EMBL/GenBank/DDBJ whole genome shotgun (WGS) entry which is preliminary data.</text>
</comment>
<dbReference type="Proteomes" id="UP000050525">
    <property type="component" value="Unassembled WGS sequence"/>
</dbReference>
<organism evidence="2 3">
    <name type="scientific">Alligator mississippiensis</name>
    <name type="common">American alligator</name>
    <dbReference type="NCBI Taxonomy" id="8496"/>
    <lineage>
        <taxon>Eukaryota</taxon>
        <taxon>Metazoa</taxon>
        <taxon>Chordata</taxon>
        <taxon>Craniata</taxon>
        <taxon>Vertebrata</taxon>
        <taxon>Euteleostomi</taxon>
        <taxon>Archelosauria</taxon>
        <taxon>Archosauria</taxon>
        <taxon>Crocodylia</taxon>
        <taxon>Alligatoridae</taxon>
        <taxon>Alligatorinae</taxon>
        <taxon>Alligator</taxon>
    </lineage>
</organism>
<evidence type="ECO:0000313" key="3">
    <source>
        <dbReference type="Proteomes" id="UP000050525"/>
    </source>
</evidence>
<dbReference type="EMBL" id="AKHW03000817">
    <property type="protein sequence ID" value="KYO44261.1"/>
    <property type="molecule type" value="Genomic_DNA"/>
</dbReference>
<gene>
    <name evidence="2" type="ORF">Y1Q_0012046</name>
</gene>
<keyword evidence="3" id="KW-1185">Reference proteome</keyword>
<proteinExistence type="predicted"/>
<accession>A0A151P5B7</accession>
<feature type="region of interest" description="Disordered" evidence="1">
    <location>
        <begin position="1"/>
        <end position="26"/>
    </location>
</feature>
<evidence type="ECO:0000313" key="2">
    <source>
        <dbReference type="EMBL" id="KYO44261.1"/>
    </source>
</evidence>
<dbReference type="AlphaFoldDB" id="A0A151P5B7"/>
<name>A0A151P5B7_ALLMI</name>
<reference evidence="2 3" key="1">
    <citation type="journal article" date="2012" name="Genome Biol.">
        <title>Sequencing three crocodilian genomes to illuminate the evolution of archosaurs and amniotes.</title>
        <authorList>
            <person name="St John J.A."/>
            <person name="Braun E.L."/>
            <person name="Isberg S.R."/>
            <person name="Miles L.G."/>
            <person name="Chong A.Y."/>
            <person name="Gongora J."/>
            <person name="Dalzell P."/>
            <person name="Moran C."/>
            <person name="Bed'hom B."/>
            <person name="Abzhanov A."/>
            <person name="Burgess S.C."/>
            <person name="Cooksey A.M."/>
            <person name="Castoe T.A."/>
            <person name="Crawford N.G."/>
            <person name="Densmore L.D."/>
            <person name="Drew J.C."/>
            <person name="Edwards S.V."/>
            <person name="Faircloth B.C."/>
            <person name="Fujita M.K."/>
            <person name="Greenwold M.J."/>
            <person name="Hoffmann F.G."/>
            <person name="Howard J.M."/>
            <person name="Iguchi T."/>
            <person name="Janes D.E."/>
            <person name="Khan S.Y."/>
            <person name="Kohno S."/>
            <person name="de Koning A.J."/>
            <person name="Lance S.L."/>
            <person name="McCarthy F.M."/>
            <person name="McCormack J.E."/>
            <person name="Merchant M.E."/>
            <person name="Peterson D.G."/>
            <person name="Pollock D.D."/>
            <person name="Pourmand N."/>
            <person name="Raney B.J."/>
            <person name="Roessler K.A."/>
            <person name="Sanford J.R."/>
            <person name="Sawyer R.H."/>
            <person name="Schmidt C.J."/>
            <person name="Triplett E.W."/>
            <person name="Tuberville T.D."/>
            <person name="Venegas-Anaya M."/>
            <person name="Howard J.T."/>
            <person name="Jarvis E.D."/>
            <person name="Guillette L.J.Jr."/>
            <person name="Glenn T.C."/>
            <person name="Green R.E."/>
            <person name="Ray D.A."/>
        </authorList>
    </citation>
    <scope>NUCLEOTIDE SEQUENCE [LARGE SCALE GENOMIC DNA]</scope>
    <source>
        <strain evidence="2">KSC_2009_1</strain>
    </source>
</reference>
<protein>
    <submittedName>
        <fullName evidence="2">Uncharacterized protein</fullName>
    </submittedName>
</protein>